<sequence>MTFRQKATLGVLRLSLTASVGPLGKSCPSEELSPRLPEISSLLHANLIRRMTDASSSSRGQIEAWGRIKSQRQVGGSRALLIWPVAAGKKLVLWREVLVLMSSSQLRSWEMMVPRK</sequence>
<dbReference type="EMBL" id="CADEAL010000303">
    <property type="protein sequence ID" value="CAB1418083.1"/>
    <property type="molecule type" value="Genomic_DNA"/>
</dbReference>
<comment type="caution">
    <text evidence="2">The sequence shown here is derived from an EMBL/GenBank/DDBJ whole genome shotgun (WGS) entry which is preliminary data.</text>
</comment>
<evidence type="ECO:0000256" key="1">
    <source>
        <dbReference type="SAM" id="SignalP"/>
    </source>
</evidence>
<accession>A0A9N7Y9Z8</accession>
<proteinExistence type="predicted"/>
<dbReference type="Proteomes" id="UP001153269">
    <property type="component" value="Unassembled WGS sequence"/>
</dbReference>
<protein>
    <recommendedName>
        <fullName evidence="4">Secreted protein</fullName>
    </recommendedName>
</protein>
<feature type="chain" id="PRO_5040166622" description="Secreted protein" evidence="1">
    <location>
        <begin position="18"/>
        <end position="116"/>
    </location>
</feature>
<evidence type="ECO:0000313" key="3">
    <source>
        <dbReference type="Proteomes" id="UP001153269"/>
    </source>
</evidence>
<keyword evidence="3" id="KW-1185">Reference proteome</keyword>
<gene>
    <name evidence="2" type="ORF">PLEPLA_LOCUS5905</name>
</gene>
<evidence type="ECO:0008006" key="4">
    <source>
        <dbReference type="Google" id="ProtNLM"/>
    </source>
</evidence>
<evidence type="ECO:0000313" key="2">
    <source>
        <dbReference type="EMBL" id="CAB1418083.1"/>
    </source>
</evidence>
<organism evidence="2 3">
    <name type="scientific">Pleuronectes platessa</name>
    <name type="common">European plaice</name>
    <dbReference type="NCBI Taxonomy" id="8262"/>
    <lineage>
        <taxon>Eukaryota</taxon>
        <taxon>Metazoa</taxon>
        <taxon>Chordata</taxon>
        <taxon>Craniata</taxon>
        <taxon>Vertebrata</taxon>
        <taxon>Euteleostomi</taxon>
        <taxon>Actinopterygii</taxon>
        <taxon>Neopterygii</taxon>
        <taxon>Teleostei</taxon>
        <taxon>Neoteleostei</taxon>
        <taxon>Acanthomorphata</taxon>
        <taxon>Carangaria</taxon>
        <taxon>Pleuronectiformes</taxon>
        <taxon>Pleuronectoidei</taxon>
        <taxon>Pleuronectidae</taxon>
        <taxon>Pleuronectes</taxon>
    </lineage>
</organism>
<name>A0A9N7Y9Z8_PLEPL</name>
<dbReference type="AlphaFoldDB" id="A0A9N7Y9Z8"/>
<keyword evidence="1" id="KW-0732">Signal</keyword>
<reference evidence="2" key="1">
    <citation type="submission" date="2020-03" db="EMBL/GenBank/DDBJ databases">
        <authorList>
            <person name="Weist P."/>
        </authorList>
    </citation>
    <scope>NUCLEOTIDE SEQUENCE</scope>
</reference>
<feature type="signal peptide" evidence="1">
    <location>
        <begin position="1"/>
        <end position="17"/>
    </location>
</feature>